<dbReference type="AlphaFoldDB" id="A0A915HXN3"/>
<dbReference type="GO" id="GO:0005524">
    <property type="term" value="F:ATP binding"/>
    <property type="evidence" value="ECO:0007669"/>
    <property type="project" value="UniProtKB-UniRule"/>
</dbReference>
<keyword evidence="4" id="KW-0418">Kinase</keyword>
<sequence>MFKSVLPCRPIVDNNDNNSKDVFVLPKLVYDSVRFKYLRVGELLGKGGFASCYAATDCGDGQKFALKIVPKSRLLKEKEMRKVMYEIHLQFALIHPYIVKMWSAFDDNCNVYMLLEYCQKRFLQFLISMNVFLNRKPGNKIGEKSAAHFMRQIVQGVQFLHDDVKILHRDLKLGNLLLCDDFSYYYSDEEKDKSGNKLII</sequence>
<feature type="binding site" evidence="6">
    <location>
        <position position="67"/>
    </location>
    <ligand>
        <name>ATP</name>
        <dbReference type="ChEBI" id="CHEBI:30616"/>
    </ligand>
</feature>
<dbReference type="FunFam" id="3.30.200.20:FF:000042">
    <property type="entry name" value="Aurora kinase A"/>
    <property type="match status" value="1"/>
</dbReference>
<dbReference type="Gene3D" id="3.30.200.20">
    <property type="entry name" value="Phosphorylase Kinase, domain 1"/>
    <property type="match status" value="1"/>
</dbReference>
<keyword evidence="9" id="KW-1185">Reference proteome</keyword>
<comment type="similarity">
    <text evidence="7">Belongs to the protein kinase superfamily.</text>
</comment>
<keyword evidence="2" id="KW-0808">Transferase</keyword>
<evidence type="ECO:0000313" key="10">
    <source>
        <dbReference type="WBParaSite" id="nRc.2.0.1.t06327-RA"/>
    </source>
</evidence>
<dbReference type="SUPFAM" id="SSF56112">
    <property type="entry name" value="Protein kinase-like (PK-like)"/>
    <property type="match status" value="1"/>
</dbReference>
<evidence type="ECO:0000256" key="7">
    <source>
        <dbReference type="RuleBase" id="RU000304"/>
    </source>
</evidence>
<evidence type="ECO:0000313" key="9">
    <source>
        <dbReference type="Proteomes" id="UP000887565"/>
    </source>
</evidence>
<dbReference type="PROSITE" id="PS00107">
    <property type="entry name" value="PROTEIN_KINASE_ATP"/>
    <property type="match status" value="1"/>
</dbReference>
<protein>
    <submittedName>
        <fullName evidence="10">Protein kinase domain-containing protein</fullName>
    </submittedName>
</protein>
<dbReference type="Gene3D" id="1.10.510.10">
    <property type="entry name" value="Transferase(Phosphotransferase) domain 1"/>
    <property type="match status" value="1"/>
</dbReference>
<dbReference type="PROSITE" id="PS50011">
    <property type="entry name" value="PROTEIN_KINASE_DOM"/>
    <property type="match status" value="1"/>
</dbReference>
<dbReference type="SMART" id="SM00220">
    <property type="entry name" value="S_TKc"/>
    <property type="match status" value="1"/>
</dbReference>
<dbReference type="PANTHER" id="PTHR24345">
    <property type="entry name" value="SERINE/THREONINE-PROTEIN KINASE PLK"/>
    <property type="match status" value="1"/>
</dbReference>
<name>A0A915HXN3_ROMCU</name>
<keyword evidence="3 6" id="KW-0547">Nucleotide-binding</keyword>
<dbReference type="InterPro" id="IPR000719">
    <property type="entry name" value="Prot_kinase_dom"/>
</dbReference>
<reference evidence="10" key="1">
    <citation type="submission" date="2022-11" db="UniProtKB">
        <authorList>
            <consortium name="WormBaseParasite"/>
        </authorList>
    </citation>
    <scope>IDENTIFICATION</scope>
</reference>
<accession>A0A915HXN3</accession>
<dbReference type="Pfam" id="PF00069">
    <property type="entry name" value="Pkinase"/>
    <property type="match status" value="1"/>
</dbReference>
<dbReference type="GO" id="GO:0005634">
    <property type="term" value="C:nucleus"/>
    <property type="evidence" value="ECO:0007669"/>
    <property type="project" value="TreeGrafter"/>
</dbReference>
<evidence type="ECO:0000256" key="6">
    <source>
        <dbReference type="PROSITE-ProRule" id="PRU10141"/>
    </source>
</evidence>
<dbReference type="WBParaSite" id="nRc.2.0.1.t06327-RA">
    <property type="protein sequence ID" value="nRc.2.0.1.t06327-RA"/>
    <property type="gene ID" value="nRc.2.0.1.g06327"/>
</dbReference>
<organism evidence="9 10">
    <name type="scientific">Romanomermis culicivorax</name>
    <name type="common">Nematode worm</name>
    <dbReference type="NCBI Taxonomy" id="13658"/>
    <lineage>
        <taxon>Eukaryota</taxon>
        <taxon>Metazoa</taxon>
        <taxon>Ecdysozoa</taxon>
        <taxon>Nematoda</taxon>
        <taxon>Enoplea</taxon>
        <taxon>Dorylaimia</taxon>
        <taxon>Mermithida</taxon>
        <taxon>Mermithoidea</taxon>
        <taxon>Mermithidae</taxon>
        <taxon>Romanomermis</taxon>
    </lineage>
</organism>
<evidence type="ECO:0000256" key="1">
    <source>
        <dbReference type="ARBA" id="ARBA00022527"/>
    </source>
</evidence>
<dbReference type="Proteomes" id="UP000887565">
    <property type="component" value="Unplaced"/>
</dbReference>
<evidence type="ECO:0000256" key="5">
    <source>
        <dbReference type="ARBA" id="ARBA00022840"/>
    </source>
</evidence>
<dbReference type="InterPro" id="IPR017441">
    <property type="entry name" value="Protein_kinase_ATP_BS"/>
</dbReference>
<keyword evidence="1 7" id="KW-0723">Serine/threonine-protein kinase</keyword>
<dbReference type="PANTHER" id="PTHR24345:SF0">
    <property type="entry name" value="CELL CYCLE SERINE_THREONINE-PROTEIN KINASE CDC5_MSD2"/>
    <property type="match status" value="1"/>
</dbReference>
<proteinExistence type="inferred from homology"/>
<dbReference type="InterPro" id="IPR008271">
    <property type="entry name" value="Ser/Thr_kinase_AS"/>
</dbReference>
<evidence type="ECO:0000256" key="3">
    <source>
        <dbReference type="ARBA" id="ARBA00022741"/>
    </source>
</evidence>
<dbReference type="GO" id="GO:0004674">
    <property type="term" value="F:protein serine/threonine kinase activity"/>
    <property type="evidence" value="ECO:0007669"/>
    <property type="project" value="UniProtKB-KW"/>
</dbReference>
<evidence type="ECO:0000256" key="2">
    <source>
        <dbReference type="ARBA" id="ARBA00022679"/>
    </source>
</evidence>
<dbReference type="PROSITE" id="PS00108">
    <property type="entry name" value="PROTEIN_KINASE_ST"/>
    <property type="match status" value="1"/>
</dbReference>
<feature type="domain" description="Protein kinase" evidence="8">
    <location>
        <begin position="38"/>
        <end position="200"/>
    </location>
</feature>
<evidence type="ECO:0000259" key="8">
    <source>
        <dbReference type="PROSITE" id="PS50011"/>
    </source>
</evidence>
<dbReference type="InterPro" id="IPR011009">
    <property type="entry name" value="Kinase-like_dom_sf"/>
</dbReference>
<evidence type="ECO:0000256" key="4">
    <source>
        <dbReference type="ARBA" id="ARBA00022777"/>
    </source>
</evidence>
<keyword evidence="5 6" id="KW-0067">ATP-binding</keyword>